<sequence length="434" mass="46281">MKMSYIIEKKRDGKDLSRDEIEFLVRGIAVGTIPDYQISAWAMAVYFQGMSPGETRDLALAMAYSGEVIELSAVEGVKVDKHSTGGVGDKTTLVVIPLVAAAGVPVAKMSGRGLGHTGGTIDKFESITGFKVEMAHPAFLQQVSQIKAAVVSQSGNLVPADKRLYAIRDVTATIDSLPLIASSIMSKKIASGAEGIVLDVKVGSGAFMKSYEKAAQLARIMIDIGRGAGRKVVALLSNMDQPLGNAVGNALEVKEAIDTLKGQGPPDLEELSLELAAQMIFLGEKASSINEARELARSALKSGLGLVSWKQMVEAQGGKLNYSLPHYGLPEAAIKEKITAGQRAYVEHLNALEVGQAAMLLGAGREQVRDIIDHAVGIELFKKPGDLVEAGDTLALIHANDPGRLETARRQLLRAYRFSEQAPEKSPLIIQLIS</sequence>
<dbReference type="GO" id="GO:0004645">
    <property type="term" value="F:1,4-alpha-oligoglucan phosphorylase activity"/>
    <property type="evidence" value="ECO:0007669"/>
    <property type="project" value="InterPro"/>
</dbReference>
<dbReference type="Gene3D" id="1.20.970.10">
    <property type="entry name" value="Transferase, Pyrimidine Nucleoside Phosphorylase, Chain C"/>
    <property type="match status" value="1"/>
</dbReference>
<evidence type="ECO:0000256" key="4">
    <source>
        <dbReference type="ARBA" id="ARBA00011738"/>
    </source>
</evidence>
<dbReference type="Gene3D" id="3.40.1030.10">
    <property type="entry name" value="Nucleoside phosphorylase/phosphoribosyltransferase catalytic domain"/>
    <property type="match status" value="1"/>
</dbReference>
<dbReference type="Pfam" id="PF02885">
    <property type="entry name" value="Glycos_trans_3N"/>
    <property type="match status" value="1"/>
</dbReference>
<evidence type="ECO:0000256" key="1">
    <source>
        <dbReference type="ARBA" id="ARBA00001066"/>
    </source>
</evidence>
<comment type="subunit">
    <text evidence="4">Homodimer.</text>
</comment>
<protein>
    <recommendedName>
        <fullName evidence="6">Pyrimidine-nucleoside phosphorylase</fullName>
        <ecNumber evidence="5">2.4.2.2</ecNumber>
    </recommendedName>
</protein>
<dbReference type="FunFam" id="3.40.1030.10:FF:000003">
    <property type="entry name" value="Pyrimidine-nucleoside phosphorylase"/>
    <property type="match status" value="1"/>
</dbReference>
<evidence type="ECO:0000313" key="12">
    <source>
        <dbReference type="EMBL" id="HBK54426.1"/>
    </source>
</evidence>
<dbReference type="InterPro" id="IPR036320">
    <property type="entry name" value="Glycosyl_Trfase_fam3_N_dom_sf"/>
</dbReference>
<evidence type="ECO:0000256" key="9">
    <source>
        <dbReference type="ARBA" id="ARBA00048453"/>
    </source>
</evidence>
<proteinExistence type="inferred from homology"/>
<dbReference type="PANTHER" id="PTHR10515">
    <property type="entry name" value="THYMIDINE PHOSPHORYLASE"/>
    <property type="match status" value="1"/>
</dbReference>
<dbReference type="AlphaFoldDB" id="A0A354Z0D4"/>
<evidence type="ECO:0000256" key="2">
    <source>
        <dbReference type="ARBA" id="ARBA00003877"/>
    </source>
</evidence>
<evidence type="ECO:0000256" key="5">
    <source>
        <dbReference type="ARBA" id="ARBA00011889"/>
    </source>
</evidence>
<accession>A0A354Z0D4</accession>
<name>A0A354Z0D4_9FIRM</name>
<evidence type="ECO:0000256" key="8">
    <source>
        <dbReference type="ARBA" id="ARBA00022679"/>
    </source>
</evidence>
<evidence type="ECO:0000259" key="11">
    <source>
        <dbReference type="SMART" id="SM00941"/>
    </source>
</evidence>
<dbReference type="GO" id="GO:0005829">
    <property type="term" value="C:cytosol"/>
    <property type="evidence" value="ECO:0007669"/>
    <property type="project" value="TreeGrafter"/>
</dbReference>
<evidence type="ECO:0000256" key="7">
    <source>
        <dbReference type="ARBA" id="ARBA00022676"/>
    </source>
</evidence>
<comment type="caution">
    <text evidence="12">The sequence shown here is derived from an EMBL/GenBank/DDBJ whole genome shotgun (WGS) entry which is preliminary data.</text>
</comment>
<evidence type="ECO:0000313" key="13">
    <source>
        <dbReference type="Proteomes" id="UP000263273"/>
    </source>
</evidence>
<keyword evidence="7" id="KW-0328">Glycosyltransferase</keyword>
<dbReference type="InterPro" id="IPR000053">
    <property type="entry name" value="Thymidine/pyrmidine_PPase"/>
</dbReference>
<evidence type="ECO:0000256" key="3">
    <source>
        <dbReference type="ARBA" id="ARBA00006915"/>
    </source>
</evidence>
<reference evidence="12 13" key="1">
    <citation type="journal article" date="2018" name="Nat. Biotechnol.">
        <title>A standardized bacterial taxonomy based on genome phylogeny substantially revises the tree of life.</title>
        <authorList>
            <person name="Parks D.H."/>
            <person name="Chuvochina M."/>
            <person name="Waite D.W."/>
            <person name="Rinke C."/>
            <person name="Skarshewski A."/>
            <person name="Chaumeil P.A."/>
            <person name="Hugenholtz P."/>
        </authorList>
    </citation>
    <scope>NUCLEOTIDE SEQUENCE [LARGE SCALE GENOMIC DNA]</scope>
    <source>
        <strain evidence="12">UBA10948</strain>
    </source>
</reference>
<dbReference type="PIRSF" id="PIRSF000478">
    <property type="entry name" value="TP_PyNP"/>
    <property type="match status" value="1"/>
</dbReference>
<dbReference type="NCBIfam" id="TIGR02644">
    <property type="entry name" value="Y_phosphoryl"/>
    <property type="match status" value="1"/>
</dbReference>
<feature type="domain" description="Pyrimidine nucleoside phosphorylase C-terminal" evidence="11">
    <location>
        <begin position="345"/>
        <end position="419"/>
    </location>
</feature>
<dbReference type="InterPro" id="IPR000312">
    <property type="entry name" value="Glycosyl_Trfase_fam3"/>
</dbReference>
<dbReference type="Proteomes" id="UP000263273">
    <property type="component" value="Unassembled WGS sequence"/>
</dbReference>
<dbReference type="InterPro" id="IPR036566">
    <property type="entry name" value="PYNP-like_C_sf"/>
</dbReference>
<comment type="catalytic activity">
    <reaction evidence="10">
        <text>thymidine + phosphate = 2-deoxy-alpha-D-ribose 1-phosphate + thymine</text>
        <dbReference type="Rhea" id="RHEA:16037"/>
        <dbReference type="ChEBI" id="CHEBI:17748"/>
        <dbReference type="ChEBI" id="CHEBI:17821"/>
        <dbReference type="ChEBI" id="CHEBI:43474"/>
        <dbReference type="ChEBI" id="CHEBI:57259"/>
        <dbReference type="EC" id="2.4.2.2"/>
    </reaction>
</comment>
<dbReference type="InterPro" id="IPR035902">
    <property type="entry name" value="Nuc_phospho_transferase"/>
</dbReference>
<dbReference type="EMBL" id="DNZF01000234">
    <property type="protein sequence ID" value="HBK54426.1"/>
    <property type="molecule type" value="Genomic_DNA"/>
</dbReference>
<dbReference type="PANTHER" id="PTHR10515:SF0">
    <property type="entry name" value="THYMIDINE PHOSPHORYLASE"/>
    <property type="match status" value="1"/>
</dbReference>
<dbReference type="InterPro" id="IPR013102">
    <property type="entry name" value="PYNP_C"/>
</dbReference>
<comment type="catalytic activity">
    <reaction evidence="1">
        <text>2'-deoxyuridine + phosphate = 2-deoxy-alpha-D-ribose 1-phosphate + uracil</text>
        <dbReference type="Rhea" id="RHEA:22824"/>
        <dbReference type="ChEBI" id="CHEBI:16450"/>
        <dbReference type="ChEBI" id="CHEBI:17568"/>
        <dbReference type="ChEBI" id="CHEBI:43474"/>
        <dbReference type="ChEBI" id="CHEBI:57259"/>
        <dbReference type="EC" id="2.4.2.2"/>
    </reaction>
</comment>
<dbReference type="InterPro" id="IPR017872">
    <property type="entry name" value="Pyrmidine_PPase_CS"/>
</dbReference>
<comment type="similarity">
    <text evidence="3">Belongs to the thymidine/pyrimidine-nucleoside phosphorylase family.</text>
</comment>
<evidence type="ECO:0000256" key="6">
    <source>
        <dbReference type="ARBA" id="ARBA00014680"/>
    </source>
</evidence>
<dbReference type="RefSeq" id="WP_276621145.1">
    <property type="nucleotide sequence ID" value="NZ_DCDX01000184.1"/>
</dbReference>
<dbReference type="GO" id="GO:0009032">
    <property type="term" value="F:thymidine phosphorylase activity"/>
    <property type="evidence" value="ECO:0007669"/>
    <property type="project" value="TreeGrafter"/>
</dbReference>
<dbReference type="GO" id="GO:0006213">
    <property type="term" value="P:pyrimidine nucleoside metabolic process"/>
    <property type="evidence" value="ECO:0007669"/>
    <property type="project" value="InterPro"/>
</dbReference>
<dbReference type="Pfam" id="PF00591">
    <property type="entry name" value="Glycos_transf_3"/>
    <property type="match status" value="1"/>
</dbReference>
<dbReference type="SUPFAM" id="SSF52418">
    <property type="entry name" value="Nucleoside phosphorylase/phosphoribosyltransferase catalytic domain"/>
    <property type="match status" value="1"/>
</dbReference>
<keyword evidence="8" id="KW-0808">Transferase</keyword>
<dbReference type="EC" id="2.4.2.2" evidence="5"/>
<dbReference type="SMART" id="SM00941">
    <property type="entry name" value="PYNP_C"/>
    <property type="match status" value="1"/>
</dbReference>
<organism evidence="12 13">
    <name type="scientific">Syntrophomonas wolfei</name>
    <dbReference type="NCBI Taxonomy" id="863"/>
    <lineage>
        <taxon>Bacteria</taxon>
        <taxon>Bacillati</taxon>
        <taxon>Bacillota</taxon>
        <taxon>Clostridia</taxon>
        <taxon>Eubacteriales</taxon>
        <taxon>Syntrophomonadaceae</taxon>
        <taxon>Syntrophomonas</taxon>
    </lineage>
</organism>
<dbReference type="InterPro" id="IPR017459">
    <property type="entry name" value="Glycosyl_Trfase_fam3_N_dom"/>
</dbReference>
<evidence type="ECO:0000256" key="10">
    <source>
        <dbReference type="ARBA" id="ARBA00048525"/>
    </source>
</evidence>
<dbReference type="STRING" id="378794.GCA_001570625_02507"/>
<dbReference type="Gene3D" id="3.90.1170.30">
    <property type="entry name" value="Pyrimidine nucleoside phosphorylase-like, C-terminal domain"/>
    <property type="match status" value="1"/>
</dbReference>
<comment type="function">
    <text evidence="2">Catalyzes phosphorolysis of the pyrimidine nucleosides uridine, thymidine and 2'-deoxyuridine with the formation of the corresponding pyrimidine base and ribose-1-phosphate.</text>
</comment>
<dbReference type="Pfam" id="PF07831">
    <property type="entry name" value="PYNP_C"/>
    <property type="match status" value="1"/>
</dbReference>
<gene>
    <name evidence="12" type="primary">deoA</name>
    <name evidence="12" type="ORF">DDZ44_10865</name>
</gene>
<dbReference type="NCBIfam" id="NF004490">
    <property type="entry name" value="PRK05820.1"/>
    <property type="match status" value="1"/>
</dbReference>
<dbReference type="InterPro" id="IPR018090">
    <property type="entry name" value="Pyrmidine_PPas_bac/euk"/>
</dbReference>
<comment type="catalytic activity">
    <reaction evidence="9">
        <text>uridine + phosphate = alpha-D-ribose 1-phosphate + uracil</text>
        <dbReference type="Rhea" id="RHEA:24388"/>
        <dbReference type="ChEBI" id="CHEBI:16704"/>
        <dbReference type="ChEBI" id="CHEBI:17568"/>
        <dbReference type="ChEBI" id="CHEBI:43474"/>
        <dbReference type="ChEBI" id="CHEBI:57720"/>
        <dbReference type="EC" id="2.4.2.2"/>
    </reaction>
</comment>
<dbReference type="PROSITE" id="PS00647">
    <property type="entry name" value="THYMID_PHOSPHORYLASE"/>
    <property type="match status" value="1"/>
</dbReference>
<dbReference type="NCBIfam" id="NF004747">
    <property type="entry name" value="PRK06078.1"/>
    <property type="match status" value="1"/>
</dbReference>
<dbReference type="SUPFAM" id="SSF47648">
    <property type="entry name" value="Nucleoside phosphorylase/phosphoribosyltransferase N-terminal domain"/>
    <property type="match status" value="1"/>
</dbReference>
<dbReference type="SUPFAM" id="SSF54680">
    <property type="entry name" value="Pyrimidine nucleoside phosphorylase C-terminal domain"/>
    <property type="match status" value="1"/>
</dbReference>
<dbReference type="GO" id="GO:0006206">
    <property type="term" value="P:pyrimidine nucleobase metabolic process"/>
    <property type="evidence" value="ECO:0007669"/>
    <property type="project" value="InterPro"/>
</dbReference>